<dbReference type="Proteomes" id="UP001383192">
    <property type="component" value="Unassembled WGS sequence"/>
</dbReference>
<dbReference type="EMBL" id="JAYKXP010000058">
    <property type="protein sequence ID" value="KAK7034004.1"/>
    <property type="molecule type" value="Genomic_DNA"/>
</dbReference>
<dbReference type="AlphaFoldDB" id="A0AAW0C490"/>
<protein>
    <submittedName>
        <fullName evidence="1">Uncharacterized protein</fullName>
    </submittedName>
</protein>
<proteinExistence type="predicted"/>
<sequence>MAAQLASIPDRLLHGARKFMKTFNEFVAVAAIHGYFLELDRYPQVDTEAPLDFVQRFRDLSRQSIWSITLQEKCAAPLVGLLQGYHMRYVVDTGRRMIQADWNDNNAPIQAVLDHKEAMLGTNGAGVIVGVNVNDWLGTHRGEFTVCINVPDVTTLQYTYLSRSPEDDLTLCSFK</sequence>
<gene>
    <name evidence="1" type="ORF">VNI00_012434</name>
</gene>
<organism evidence="1 2">
    <name type="scientific">Paramarasmius palmivorus</name>
    <dbReference type="NCBI Taxonomy" id="297713"/>
    <lineage>
        <taxon>Eukaryota</taxon>
        <taxon>Fungi</taxon>
        <taxon>Dikarya</taxon>
        <taxon>Basidiomycota</taxon>
        <taxon>Agaricomycotina</taxon>
        <taxon>Agaricomycetes</taxon>
        <taxon>Agaricomycetidae</taxon>
        <taxon>Agaricales</taxon>
        <taxon>Marasmiineae</taxon>
        <taxon>Marasmiaceae</taxon>
        <taxon>Paramarasmius</taxon>
    </lineage>
</organism>
<name>A0AAW0C490_9AGAR</name>
<evidence type="ECO:0000313" key="2">
    <source>
        <dbReference type="Proteomes" id="UP001383192"/>
    </source>
</evidence>
<reference evidence="1 2" key="1">
    <citation type="submission" date="2024-01" db="EMBL/GenBank/DDBJ databases">
        <title>A draft genome for a cacao thread blight-causing isolate of Paramarasmius palmivorus.</title>
        <authorList>
            <person name="Baruah I.K."/>
            <person name="Bukari Y."/>
            <person name="Amoako-Attah I."/>
            <person name="Meinhardt L.W."/>
            <person name="Bailey B.A."/>
            <person name="Cohen S.P."/>
        </authorList>
    </citation>
    <scope>NUCLEOTIDE SEQUENCE [LARGE SCALE GENOMIC DNA]</scope>
    <source>
        <strain evidence="1 2">GH-12</strain>
    </source>
</reference>
<evidence type="ECO:0000313" key="1">
    <source>
        <dbReference type="EMBL" id="KAK7034004.1"/>
    </source>
</evidence>
<accession>A0AAW0C490</accession>
<comment type="caution">
    <text evidence="1">The sequence shown here is derived from an EMBL/GenBank/DDBJ whole genome shotgun (WGS) entry which is preliminary data.</text>
</comment>
<keyword evidence="2" id="KW-1185">Reference proteome</keyword>